<name>A0A8S5NG11_9CAUD</name>
<protein>
    <submittedName>
        <fullName evidence="1">ATP-binding sugar transporter</fullName>
    </submittedName>
</protein>
<dbReference type="EMBL" id="BK015154">
    <property type="protein sequence ID" value="DAD93144.1"/>
    <property type="molecule type" value="Genomic_DNA"/>
</dbReference>
<sequence>MKGFKDIVRADASRIFLNPEEFGETHIINGKEYKIVLDDNEEVERRITKGAFAYREGNYRVQKLFYVAAEAFGRLPPVGRNLSLDGKDYIITDAADESGIYSISLEAVRS</sequence>
<evidence type="ECO:0000313" key="1">
    <source>
        <dbReference type="EMBL" id="DAD93144.1"/>
    </source>
</evidence>
<keyword evidence="1" id="KW-0762">Sugar transport</keyword>
<proteinExistence type="predicted"/>
<keyword evidence="1" id="KW-0813">Transport</keyword>
<keyword evidence="1" id="KW-0067">ATP-binding</keyword>
<accession>A0A8S5NG11</accession>
<organism evidence="1">
    <name type="scientific">Caudovirales sp. ctUJJ3</name>
    <dbReference type="NCBI Taxonomy" id="2826777"/>
    <lineage>
        <taxon>Viruses</taxon>
        <taxon>Duplodnaviria</taxon>
        <taxon>Heunggongvirae</taxon>
        <taxon>Uroviricota</taxon>
        <taxon>Caudoviricetes</taxon>
    </lineage>
</organism>
<dbReference type="GO" id="GO:0005524">
    <property type="term" value="F:ATP binding"/>
    <property type="evidence" value="ECO:0007669"/>
    <property type="project" value="UniProtKB-KW"/>
</dbReference>
<keyword evidence="1" id="KW-0547">Nucleotide-binding</keyword>
<reference evidence="1" key="1">
    <citation type="journal article" date="2021" name="Proc. Natl. Acad. Sci. U.S.A.">
        <title>A Catalog of Tens of Thousands of Viruses from Human Metagenomes Reveals Hidden Associations with Chronic Diseases.</title>
        <authorList>
            <person name="Tisza M.J."/>
            <person name="Buck C.B."/>
        </authorList>
    </citation>
    <scope>NUCLEOTIDE SEQUENCE</scope>
    <source>
        <strain evidence="1">CtUJJ3</strain>
    </source>
</reference>